<dbReference type="Proteomes" id="UP000741863">
    <property type="component" value="Unassembled WGS sequence"/>
</dbReference>
<organism evidence="2 3">
    <name type="scientific">Geomicrobium sediminis</name>
    <dbReference type="NCBI Taxonomy" id="1347788"/>
    <lineage>
        <taxon>Bacteria</taxon>
        <taxon>Bacillati</taxon>
        <taxon>Bacillota</taxon>
        <taxon>Bacilli</taxon>
        <taxon>Bacillales</taxon>
        <taxon>Geomicrobium</taxon>
    </lineage>
</organism>
<dbReference type="EMBL" id="JAFBEC010000006">
    <property type="protein sequence ID" value="MBM7633303.1"/>
    <property type="molecule type" value="Genomic_DNA"/>
</dbReference>
<feature type="domain" description="Methyltransferase" evidence="1">
    <location>
        <begin position="41"/>
        <end position="136"/>
    </location>
</feature>
<dbReference type="GO" id="GO:0008168">
    <property type="term" value="F:methyltransferase activity"/>
    <property type="evidence" value="ECO:0007669"/>
    <property type="project" value="UniProtKB-KW"/>
</dbReference>
<evidence type="ECO:0000313" key="2">
    <source>
        <dbReference type="EMBL" id="MBM7633303.1"/>
    </source>
</evidence>
<dbReference type="Pfam" id="PF13649">
    <property type="entry name" value="Methyltransf_25"/>
    <property type="match status" value="1"/>
</dbReference>
<dbReference type="SUPFAM" id="SSF53335">
    <property type="entry name" value="S-adenosyl-L-methionine-dependent methyltransferases"/>
    <property type="match status" value="1"/>
</dbReference>
<keyword evidence="2" id="KW-0808">Transferase</keyword>
<keyword evidence="2" id="KW-0489">Methyltransferase</keyword>
<name>A0ABS2PCZ9_9BACL</name>
<accession>A0ABS2PCZ9</accession>
<dbReference type="Gene3D" id="2.20.25.110">
    <property type="entry name" value="S-adenosyl-L-methionine-dependent methyltransferases"/>
    <property type="match status" value="1"/>
</dbReference>
<gene>
    <name evidence="2" type="ORF">JOD17_002397</name>
</gene>
<comment type="caution">
    <text evidence="2">The sequence shown here is derived from an EMBL/GenBank/DDBJ whole genome shotgun (WGS) entry which is preliminary data.</text>
</comment>
<dbReference type="CDD" id="cd02440">
    <property type="entry name" value="AdoMet_MTases"/>
    <property type="match status" value="1"/>
</dbReference>
<dbReference type="InterPro" id="IPR041698">
    <property type="entry name" value="Methyltransf_25"/>
</dbReference>
<proteinExistence type="predicted"/>
<evidence type="ECO:0000259" key="1">
    <source>
        <dbReference type="Pfam" id="PF13649"/>
    </source>
</evidence>
<keyword evidence="3" id="KW-1185">Reference proteome</keyword>
<dbReference type="Gene3D" id="3.40.50.150">
    <property type="entry name" value="Vaccinia Virus protein VP39"/>
    <property type="match status" value="1"/>
</dbReference>
<evidence type="ECO:0000313" key="3">
    <source>
        <dbReference type="Proteomes" id="UP000741863"/>
    </source>
</evidence>
<reference evidence="2 3" key="1">
    <citation type="submission" date="2021-01" db="EMBL/GenBank/DDBJ databases">
        <title>Genomic Encyclopedia of Type Strains, Phase IV (KMG-IV): sequencing the most valuable type-strain genomes for metagenomic binning, comparative biology and taxonomic classification.</title>
        <authorList>
            <person name="Goeker M."/>
        </authorList>
    </citation>
    <scope>NUCLEOTIDE SEQUENCE [LARGE SCALE GENOMIC DNA]</scope>
    <source>
        <strain evidence="2 3">DSM 25540</strain>
    </source>
</reference>
<dbReference type="GO" id="GO:0032259">
    <property type="term" value="P:methylation"/>
    <property type="evidence" value="ECO:0007669"/>
    <property type="project" value="UniProtKB-KW"/>
</dbReference>
<protein>
    <submittedName>
        <fullName evidence="2">SAM-dependent methyltransferase</fullName>
    </submittedName>
</protein>
<dbReference type="InterPro" id="IPR029063">
    <property type="entry name" value="SAM-dependent_MTases_sf"/>
</dbReference>
<dbReference type="RefSeq" id="WP_204697908.1">
    <property type="nucleotide sequence ID" value="NZ_JAFBEC010000006.1"/>
</dbReference>
<sequence>MYKSYGELSTAVYEKTKPIGSSINGDIPYYISRLQHITSPILEPASGTGRMLFPLIDAGFTVVGVDTSKEMLDLCKAYATKNGYDPTLIQDDVTTVQLHQKFGAIVLPTGSFSLLTSREQAKKALINFYHHLEAGGKLIIDIISPGPIEDDPTVSHIHLTKETGIRITSTLLSNNWIEQTFTKEIVYEKWTNGEKTDTELQTLEIRWYGVEEFRSFLSEVGFMDIVVSSDYIYQQPAHRDATTITFEAKK</sequence>